<dbReference type="Pfam" id="PF00578">
    <property type="entry name" value="AhpC-TSA"/>
    <property type="match status" value="1"/>
</dbReference>
<dbReference type="EMBL" id="CAEZWO010000038">
    <property type="protein sequence ID" value="CAB4657523.1"/>
    <property type="molecule type" value="Genomic_DNA"/>
</dbReference>
<dbReference type="Gene3D" id="3.40.30.10">
    <property type="entry name" value="Glutaredoxin"/>
    <property type="match status" value="1"/>
</dbReference>
<dbReference type="InterPro" id="IPR017937">
    <property type="entry name" value="Thioredoxin_CS"/>
</dbReference>
<proteinExistence type="predicted"/>
<accession>A0A6J6L9W2</accession>
<dbReference type="PANTHER" id="PTHR42852">
    <property type="entry name" value="THIOL:DISULFIDE INTERCHANGE PROTEIN DSBE"/>
    <property type="match status" value="1"/>
</dbReference>
<evidence type="ECO:0000313" key="7">
    <source>
        <dbReference type="EMBL" id="CAB4765453.1"/>
    </source>
</evidence>
<name>A0A6J6L9W2_9ZZZZ</name>
<keyword evidence="3" id="KW-1015">Disulfide bond</keyword>
<dbReference type="PROSITE" id="PS51257">
    <property type="entry name" value="PROKAR_LIPOPROTEIN"/>
    <property type="match status" value="1"/>
</dbReference>
<evidence type="ECO:0000256" key="1">
    <source>
        <dbReference type="ARBA" id="ARBA00004196"/>
    </source>
</evidence>
<organism evidence="6">
    <name type="scientific">freshwater metagenome</name>
    <dbReference type="NCBI Taxonomy" id="449393"/>
    <lineage>
        <taxon>unclassified sequences</taxon>
        <taxon>metagenomes</taxon>
        <taxon>ecological metagenomes</taxon>
    </lineage>
</organism>
<dbReference type="EMBL" id="CAFBQK010000002">
    <property type="protein sequence ID" value="CAB5045573.1"/>
    <property type="molecule type" value="Genomic_DNA"/>
</dbReference>
<dbReference type="CDD" id="cd02966">
    <property type="entry name" value="TlpA_like_family"/>
    <property type="match status" value="1"/>
</dbReference>
<dbReference type="InterPro" id="IPR000866">
    <property type="entry name" value="AhpC/TSA"/>
</dbReference>
<dbReference type="PROSITE" id="PS00194">
    <property type="entry name" value="THIOREDOXIN_1"/>
    <property type="match status" value="1"/>
</dbReference>
<dbReference type="GO" id="GO:0016209">
    <property type="term" value="F:antioxidant activity"/>
    <property type="evidence" value="ECO:0007669"/>
    <property type="project" value="InterPro"/>
</dbReference>
<dbReference type="GO" id="GO:0017004">
    <property type="term" value="P:cytochrome complex assembly"/>
    <property type="evidence" value="ECO:0007669"/>
    <property type="project" value="UniProtKB-KW"/>
</dbReference>
<protein>
    <submittedName>
        <fullName evidence="6">Unannotated protein</fullName>
    </submittedName>
</protein>
<feature type="domain" description="Thioredoxin" evidence="5">
    <location>
        <begin position="45"/>
        <end position="181"/>
    </location>
</feature>
<keyword evidence="4" id="KW-0676">Redox-active center</keyword>
<dbReference type="InterPro" id="IPR050553">
    <property type="entry name" value="Thioredoxin_ResA/DsbE_sf"/>
</dbReference>
<reference evidence="6" key="1">
    <citation type="submission" date="2020-05" db="EMBL/GenBank/DDBJ databases">
        <authorList>
            <person name="Chiriac C."/>
            <person name="Salcher M."/>
            <person name="Ghai R."/>
            <person name="Kavagutti S V."/>
        </authorList>
    </citation>
    <scope>NUCLEOTIDE SEQUENCE</scope>
</reference>
<dbReference type="InterPro" id="IPR013766">
    <property type="entry name" value="Thioredoxin_domain"/>
</dbReference>
<dbReference type="PANTHER" id="PTHR42852:SF6">
    <property type="entry name" value="THIOL:DISULFIDE INTERCHANGE PROTEIN DSBE"/>
    <property type="match status" value="1"/>
</dbReference>
<dbReference type="AlphaFoldDB" id="A0A6J6L9W2"/>
<evidence type="ECO:0000256" key="2">
    <source>
        <dbReference type="ARBA" id="ARBA00022748"/>
    </source>
</evidence>
<dbReference type="InterPro" id="IPR036249">
    <property type="entry name" value="Thioredoxin-like_sf"/>
</dbReference>
<evidence type="ECO:0000256" key="4">
    <source>
        <dbReference type="ARBA" id="ARBA00023284"/>
    </source>
</evidence>
<evidence type="ECO:0000259" key="5">
    <source>
        <dbReference type="PROSITE" id="PS51352"/>
    </source>
</evidence>
<dbReference type="GO" id="GO:0030313">
    <property type="term" value="C:cell envelope"/>
    <property type="evidence" value="ECO:0007669"/>
    <property type="project" value="UniProtKB-SubCell"/>
</dbReference>
<comment type="subcellular location">
    <subcellularLocation>
        <location evidence="1">Cell envelope</location>
    </subcellularLocation>
</comment>
<evidence type="ECO:0000313" key="8">
    <source>
        <dbReference type="EMBL" id="CAB5045573.1"/>
    </source>
</evidence>
<dbReference type="GO" id="GO:0016491">
    <property type="term" value="F:oxidoreductase activity"/>
    <property type="evidence" value="ECO:0007669"/>
    <property type="project" value="InterPro"/>
</dbReference>
<dbReference type="EMBL" id="CAEZZR010000010">
    <property type="protein sequence ID" value="CAB4765453.1"/>
    <property type="molecule type" value="Genomic_DNA"/>
</dbReference>
<sequence length="182" mass="18904">MTHRKALAALSLVLALTLSACSGGGTTTGNKSFVSGNGTVTFLDVSNRVAAPKISGITLTGTTFTLVPGTIGVLNVWASWCAPCRAEAPTLAALALKYPEVSFVGVLTRDNIATAQAFVNRFSLPYPTLKDDSILLGFHNSLIANAIPSTVIIDKSGKVAGRISGEVTVASLTDLIDRIRAE</sequence>
<gene>
    <name evidence="6" type="ORF">UFOPK2254_00528</name>
    <name evidence="7" type="ORF">UFOPK2907_00194</name>
    <name evidence="8" type="ORF">UFOPK4265_00040</name>
</gene>
<keyword evidence="2" id="KW-0201">Cytochrome c-type biogenesis</keyword>
<dbReference type="SUPFAM" id="SSF52833">
    <property type="entry name" value="Thioredoxin-like"/>
    <property type="match status" value="1"/>
</dbReference>
<evidence type="ECO:0000313" key="6">
    <source>
        <dbReference type="EMBL" id="CAB4657523.1"/>
    </source>
</evidence>
<evidence type="ECO:0000256" key="3">
    <source>
        <dbReference type="ARBA" id="ARBA00023157"/>
    </source>
</evidence>
<dbReference type="PROSITE" id="PS51352">
    <property type="entry name" value="THIOREDOXIN_2"/>
    <property type="match status" value="1"/>
</dbReference>